<keyword evidence="4 9" id="KW-0067">ATP-binding</keyword>
<accession>A0ABP9GJF0</accession>
<feature type="region of interest" description="Disordered" evidence="10">
    <location>
        <begin position="118"/>
        <end position="179"/>
    </location>
</feature>
<organism evidence="12 13">
    <name type="scientific">Streptomonospora halophila</name>
    <dbReference type="NCBI Taxonomy" id="427369"/>
    <lineage>
        <taxon>Bacteria</taxon>
        <taxon>Bacillati</taxon>
        <taxon>Actinomycetota</taxon>
        <taxon>Actinomycetes</taxon>
        <taxon>Streptosporangiales</taxon>
        <taxon>Nocardiopsidaceae</taxon>
        <taxon>Streptomonospora</taxon>
    </lineage>
</organism>
<dbReference type="SUPFAM" id="SSF52540">
    <property type="entry name" value="P-loop containing nucleoside triphosphate hydrolases"/>
    <property type="match status" value="1"/>
</dbReference>
<dbReference type="Proteomes" id="UP001499993">
    <property type="component" value="Unassembled WGS sequence"/>
</dbReference>
<evidence type="ECO:0000256" key="6">
    <source>
        <dbReference type="ARBA" id="ARBA00034617"/>
    </source>
</evidence>
<dbReference type="EC" id="5.6.2.4" evidence="7"/>
<keyword evidence="13" id="KW-1185">Reference proteome</keyword>
<evidence type="ECO:0000256" key="7">
    <source>
        <dbReference type="ARBA" id="ARBA00034808"/>
    </source>
</evidence>
<dbReference type="InterPro" id="IPR014017">
    <property type="entry name" value="DNA_helicase_UvrD-like_C"/>
</dbReference>
<dbReference type="Pfam" id="PF00580">
    <property type="entry name" value="UvrD-helicase"/>
    <property type="match status" value="1"/>
</dbReference>
<dbReference type="PANTHER" id="PTHR11070:SF45">
    <property type="entry name" value="DNA 3'-5' HELICASE"/>
    <property type="match status" value="1"/>
</dbReference>
<name>A0ABP9GJF0_9ACTN</name>
<keyword evidence="1 9" id="KW-0547">Nucleotide-binding</keyword>
<evidence type="ECO:0000256" key="1">
    <source>
        <dbReference type="ARBA" id="ARBA00022741"/>
    </source>
</evidence>
<evidence type="ECO:0000256" key="8">
    <source>
        <dbReference type="ARBA" id="ARBA00048988"/>
    </source>
</evidence>
<dbReference type="InterPro" id="IPR014016">
    <property type="entry name" value="UvrD-like_ATP-bd"/>
</dbReference>
<evidence type="ECO:0000256" key="3">
    <source>
        <dbReference type="ARBA" id="ARBA00022806"/>
    </source>
</evidence>
<keyword evidence="2 9" id="KW-0378">Hydrolase</keyword>
<feature type="domain" description="UvrD-like helicase ATP-binding" evidence="11">
    <location>
        <begin position="293"/>
        <end position="569"/>
    </location>
</feature>
<feature type="binding site" evidence="9">
    <location>
        <begin position="314"/>
        <end position="321"/>
    </location>
    <ligand>
        <name>ATP</name>
        <dbReference type="ChEBI" id="CHEBI:30616"/>
    </ligand>
</feature>
<evidence type="ECO:0000256" key="2">
    <source>
        <dbReference type="ARBA" id="ARBA00022801"/>
    </source>
</evidence>
<feature type="compositionally biased region" description="Low complexity" evidence="10">
    <location>
        <begin position="140"/>
        <end position="159"/>
    </location>
</feature>
<dbReference type="InterPro" id="IPR027417">
    <property type="entry name" value="P-loop_NTPase"/>
</dbReference>
<comment type="catalytic activity">
    <reaction evidence="8">
        <text>ATP + H2O = ADP + phosphate + H(+)</text>
        <dbReference type="Rhea" id="RHEA:13065"/>
        <dbReference type="ChEBI" id="CHEBI:15377"/>
        <dbReference type="ChEBI" id="CHEBI:15378"/>
        <dbReference type="ChEBI" id="CHEBI:30616"/>
        <dbReference type="ChEBI" id="CHEBI:43474"/>
        <dbReference type="ChEBI" id="CHEBI:456216"/>
        <dbReference type="EC" id="5.6.2.4"/>
    </reaction>
</comment>
<evidence type="ECO:0000256" key="4">
    <source>
        <dbReference type="ARBA" id="ARBA00022840"/>
    </source>
</evidence>
<reference evidence="13" key="1">
    <citation type="journal article" date="2019" name="Int. J. Syst. Evol. Microbiol.">
        <title>The Global Catalogue of Microorganisms (GCM) 10K type strain sequencing project: providing services to taxonomists for standard genome sequencing and annotation.</title>
        <authorList>
            <consortium name="The Broad Institute Genomics Platform"/>
            <consortium name="The Broad Institute Genome Sequencing Center for Infectious Disease"/>
            <person name="Wu L."/>
            <person name="Ma J."/>
        </authorList>
    </citation>
    <scope>NUCLEOTIDE SEQUENCE [LARGE SCALE GENOMIC DNA]</scope>
    <source>
        <strain evidence="13">JCM 18123</strain>
    </source>
</reference>
<evidence type="ECO:0000256" key="9">
    <source>
        <dbReference type="PROSITE-ProRule" id="PRU00560"/>
    </source>
</evidence>
<dbReference type="EMBL" id="BAABIK010000008">
    <property type="protein sequence ID" value="GAA4937782.1"/>
    <property type="molecule type" value="Genomic_DNA"/>
</dbReference>
<proteinExistence type="predicted"/>
<gene>
    <name evidence="12" type="ORF">GCM10023224_18660</name>
</gene>
<evidence type="ECO:0000256" key="5">
    <source>
        <dbReference type="ARBA" id="ARBA00023235"/>
    </source>
</evidence>
<keyword evidence="3 9" id="KW-0347">Helicase</keyword>
<evidence type="ECO:0000313" key="13">
    <source>
        <dbReference type="Proteomes" id="UP001499993"/>
    </source>
</evidence>
<comment type="catalytic activity">
    <reaction evidence="6">
        <text>Couples ATP hydrolysis with the unwinding of duplex DNA by translocating in the 3'-5' direction.</text>
        <dbReference type="EC" id="5.6.2.4"/>
    </reaction>
</comment>
<evidence type="ECO:0000259" key="11">
    <source>
        <dbReference type="PROSITE" id="PS51198"/>
    </source>
</evidence>
<dbReference type="RefSeq" id="WP_345556269.1">
    <property type="nucleotide sequence ID" value="NZ_BAABIK010000008.1"/>
</dbReference>
<evidence type="ECO:0000256" key="10">
    <source>
        <dbReference type="SAM" id="MobiDB-lite"/>
    </source>
</evidence>
<protein>
    <recommendedName>
        <fullName evidence="7">DNA 3'-5' helicase</fullName>
        <ecNumber evidence="7">5.6.2.4</ecNumber>
    </recommendedName>
</protein>
<dbReference type="Pfam" id="PF13361">
    <property type="entry name" value="UvrD_C"/>
    <property type="match status" value="1"/>
</dbReference>
<dbReference type="InterPro" id="IPR000212">
    <property type="entry name" value="DNA_helicase_UvrD/REP"/>
</dbReference>
<sequence length="753" mass="83060">MPQLAIDATCLPQYDKLDRPTRERLLAATRKFRELSLDALLAHPDLRIRSLPKGQDPRIRTFRISDSWTGVMLAPESGETFLLVHLLPRDSAADWAGDQRHDVNPVMGTLERRDASALGQSDMGPAGPAAAAPPRPEAAPAPAAAARPTARADPGSAPQAAPPPLPAASTPSPDDTTGLLFDRITDRDLQRLGIDPEILDFCRSVATADELHGWAPALPQDQYEVLRALAEGHSVQRVRDEVVVPRRPAVGAVAPDDYDTAIRHTRERVIVVNDNQEIEDVLAGEFNAWRIYLHPMQRELAYRPRFNGPAKVSGGPGTGKTVVALHRVKHLAEHLPLGGRVLLTSFTNALVESLKRNLALLLPPELVEDVDVVTTDKLALDVVKEVHPDVRLRTDTRGIFANYTRQHRLPWPVDFLFSEYRHVVTAHGITTLEGYLDPDARVGRTTPLDADQRREVWHAISSVRAMMRTSRRVPAEDLHAEAARILDERSELPYTNLVVDEAQDLHPAQWRTLRAAVPRGPNDMFIAGDNRQRIYDNTVSFRRLGIEIVGRSFPLRVNYRTTEQILTWADGILRGRPVTELGDSSATEPGGAARCVLSGPEPELFGAPDEPAELDALAERVRAWLAEGIAPADVCVTARTNKLRDSVAAHLRARSLPAGIFHPREHSITDPAHGVRVTTMHGVKGLEFRAVAVFAATADALPQLDRVTSADLDENQHRADLDAQRSLLYVACTRARERLYVSWHGTPSPFLPL</sequence>
<dbReference type="PANTHER" id="PTHR11070">
    <property type="entry name" value="UVRD / RECB / PCRA DNA HELICASE FAMILY MEMBER"/>
    <property type="match status" value="1"/>
</dbReference>
<dbReference type="Gene3D" id="3.40.50.300">
    <property type="entry name" value="P-loop containing nucleotide triphosphate hydrolases"/>
    <property type="match status" value="2"/>
</dbReference>
<keyword evidence="5" id="KW-0413">Isomerase</keyword>
<comment type="caution">
    <text evidence="12">The sequence shown here is derived from an EMBL/GenBank/DDBJ whole genome shotgun (WGS) entry which is preliminary data.</text>
</comment>
<evidence type="ECO:0000313" key="12">
    <source>
        <dbReference type="EMBL" id="GAA4937782.1"/>
    </source>
</evidence>
<dbReference type="GO" id="GO:0004386">
    <property type="term" value="F:helicase activity"/>
    <property type="evidence" value="ECO:0007669"/>
    <property type="project" value="UniProtKB-KW"/>
</dbReference>
<dbReference type="PROSITE" id="PS51198">
    <property type="entry name" value="UVRD_HELICASE_ATP_BIND"/>
    <property type="match status" value="1"/>
</dbReference>